<reference evidence="2 3" key="1">
    <citation type="submission" date="2014-04" db="EMBL/GenBank/DDBJ databases">
        <authorList>
            <consortium name="DOE Joint Genome Institute"/>
            <person name="Kuo A."/>
            <person name="Ruytinx J."/>
            <person name="Rineau F."/>
            <person name="Colpaert J."/>
            <person name="Kohler A."/>
            <person name="Nagy L.G."/>
            <person name="Floudas D."/>
            <person name="Copeland A."/>
            <person name="Barry K.W."/>
            <person name="Cichocki N."/>
            <person name="Veneault-Fourrey C."/>
            <person name="LaButti K."/>
            <person name="Lindquist E.A."/>
            <person name="Lipzen A."/>
            <person name="Lundell T."/>
            <person name="Morin E."/>
            <person name="Murat C."/>
            <person name="Sun H."/>
            <person name="Tunlid A."/>
            <person name="Henrissat B."/>
            <person name="Grigoriev I.V."/>
            <person name="Hibbett D.S."/>
            <person name="Martin F."/>
            <person name="Nordberg H.P."/>
            <person name="Cantor M.N."/>
            <person name="Hua S.X."/>
        </authorList>
    </citation>
    <scope>NUCLEOTIDE SEQUENCE [LARGE SCALE GENOMIC DNA]</scope>
    <source>
        <strain evidence="2 3">UH-Slu-Lm8-n1</strain>
    </source>
</reference>
<dbReference type="GO" id="GO:0002098">
    <property type="term" value="P:tRNA wobble uridine modification"/>
    <property type="evidence" value="ECO:0007669"/>
    <property type="project" value="TreeGrafter"/>
</dbReference>
<evidence type="ECO:0000259" key="1">
    <source>
        <dbReference type="Pfam" id="PF01926"/>
    </source>
</evidence>
<dbReference type="PROSITE" id="PS00675">
    <property type="entry name" value="SIGMA54_INTERACT_1"/>
    <property type="match status" value="1"/>
</dbReference>
<name>A0A0D0BD82_9AGAM</name>
<dbReference type="STRING" id="930992.A0A0D0BD82"/>
<dbReference type="GO" id="GO:0005525">
    <property type="term" value="F:GTP binding"/>
    <property type="evidence" value="ECO:0007669"/>
    <property type="project" value="InterPro"/>
</dbReference>
<keyword evidence="3" id="KW-1185">Reference proteome</keyword>
<reference evidence="3" key="2">
    <citation type="submission" date="2015-01" db="EMBL/GenBank/DDBJ databases">
        <title>Evolutionary Origins and Diversification of the Mycorrhizal Mutualists.</title>
        <authorList>
            <consortium name="DOE Joint Genome Institute"/>
            <consortium name="Mycorrhizal Genomics Consortium"/>
            <person name="Kohler A."/>
            <person name="Kuo A."/>
            <person name="Nagy L.G."/>
            <person name="Floudas D."/>
            <person name="Copeland A."/>
            <person name="Barry K.W."/>
            <person name="Cichocki N."/>
            <person name="Veneault-Fourrey C."/>
            <person name="LaButti K."/>
            <person name="Lindquist E.A."/>
            <person name="Lipzen A."/>
            <person name="Lundell T."/>
            <person name="Morin E."/>
            <person name="Murat C."/>
            <person name="Riley R."/>
            <person name="Ohm R."/>
            <person name="Sun H."/>
            <person name="Tunlid A."/>
            <person name="Henrissat B."/>
            <person name="Grigoriev I.V."/>
            <person name="Hibbett D.S."/>
            <person name="Martin F."/>
        </authorList>
    </citation>
    <scope>NUCLEOTIDE SEQUENCE [LARGE SCALE GENOMIC DNA]</scope>
    <source>
        <strain evidence="3">UH-Slu-Lm8-n1</strain>
    </source>
</reference>
<dbReference type="GO" id="GO:0005737">
    <property type="term" value="C:cytoplasm"/>
    <property type="evidence" value="ECO:0007669"/>
    <property type="project" value="TreeGrafter"/>
</dbReference>
<feature type="domain" description="G" evidence="1">
    <location>
        <begin position="30"/>
        <end position="157"/>
    </location>
</feature>
<dbReference type="PANTHER" id="PTHR42714:SF2">
    <property type="entry name" value="TRNA MODIFICATION GTPASE GTPBP3, MITOCHONDRIAL"/>
    <property type="match status" value="1"/>
</dbReference>
<dbReference type="AlphaFoldDB" id="A0A0D0BD82"/>
<dbReference type="InterPro" id="IPR025662">
    <property type="entry name" value="Sigma_54_int_dom_ATP-bd_1"/>
</dbReference>
<dbReference type="InParanoid" id="A0A0D0BD82"/>
<dbReference type="EMBL" id="KN835195">
    <property type="protein sequence ID" value="KIK44217.1"/>
    <property type="molecule type" value="Genomic_DNA"/>
</dbReference>
<dbReference type="Proteomes" id="UP000054485">
    <property type="component" value="Unassembled WGS sequence"/>
</dbReference>
<dbReference type="HOGENOM" id="CLU_032838_0_0_1"/>
<accession>A0A0D0BD82</accession>
<evidence type="ECO:0000313" key="3">
    <source>
        <dbReference type="Proteomes" id="UP000054485"/>
    </source>
</evidence>
<sequence length="497" mass="55519">MAVFSFVSSQSSANSICTAVGEPHHTDTCNVVIFGESGAGKSSLVNLIAGTNSAVTSSDAGGCTTGTNAHDVLIQNETLKVKLFDTAGLDEGPRGTVPDTEARRMLKQHVQTLMERGDIHLIIYCVRGEKVIRTLRRNYDFIRSQVKRKVPIVLVVTSLESYEPDMEEWWRANENTISKLGMTFSGHACVTTGMTSQSKVTERGRNQSYDTVCKLIEQCRLSNELFNDPVVLTGPSPGTINDIPFKMAARHTNIVLFGQAGAGKSSLVNLMAGKDVASTSNDMKSCTLRWKEYPIQVDGESYNVFDTVGLQEPQLGLTQYLDAVENAFTLIRNLERQGGIDLLMFCMRAGRLTTTLENNYRLFHEFLCEKKVPIVVVITHLENEAGDMDAWWTQNRDIFGEREVHVADHACITAIKGNDPDRYEQSRTTIRNVVKKFTTDGQKEAWKGDNTLVSLLHKLREFLVGRKLHARKYIVPRLVKRRSHLTCNVRSIMLVLL</sequence>
<protein>
    <recommendedName>
        <fullName evidence="1">G domain-containing protein</fullName>
    </recommendedName>
</protein>
<dbReference type="OrthoDB" id="8954335at2759"/>
<organism evidence="2 3">
    <name type="scientific">Suillus luteus UH-Slu-Lm8-n1</name>
    <dbReference type="NCBI Taxonomy" id="930992"/>
    <lineage>
        <taxon>Eukaryota</taxon>
        <taxon>Fungi</taxon>
        <taxon>Dikarya</taxon>
        <taxon>Basidiomycota</taxon>
        <taxon>Agaricomycotina</taxon>
        <taxon>Agaricomycetes</taxon>
        <taxon>Agaricomycetidae</taxon>
        <taxon>Boletales</taxon>
        <taxon>Suillineae</taxon>
        <taxon>Suillaceae</taxon>
        <taxon>Suillus</taxon>
    </lineage>
</organism>
<dbReference type="Gene3D" id="3.40.50.300">
    <property type="entry name" value="P-loop containing nucleotide triphosphate hydrolases"/>
    <property type="match status" value="2"/>
</dbReference>
<proteinExistence type="predicted"/>
<gene>
    <name evidence="2" type="ORF">CY34DRAFT_802916</name>
</gene>
<dbReference type="GO" id="GO:0030488">
    <property type="term" value="P:tRNA methylation"/>
    <property type="evidence" value="ECO:0007669"/>
    <property type="project" value="TreeGrafter"/>
</dbReference>
<dbReference type="CDD" id="cd00882">
    <property type="entry name" value="Ras_like_GTPase"/>
    <property type="match status" value="2"/>
</dbReference>
<dbReference type="SUPFAM" id="SSF52540">
    <property type="entry name" value="P-loop containing nucleoside triphosphate hydrolases"/>
    <property type="match status" value="2"/>
</dbReference>
<dbReference type="PANTHER" id="PTHR42714">
    <property type="entry name" value="TRNA MODIFICATION GTPASE GTPBP3"/>
    <property type="match status" value="1"/>
</dbReference>
<dbReference type="Pfam" id="PF01926">
    <property type="entry name" value="MMR_HSR1"/>
    <property type="match status" value="2"/>
</dbReference>
<dbReference type="InterPro" id="IPR006073">
    <property type="entry name" value="GTP-bd"/>
</dbReference>
<evidence type="ECO:0000313" key="2">
    <source>
        <dbReference type="EMBL" id="KIK44217.1"/>
    </source>
</evidence>
<feature type="domain" description="G" evidence="1">
    <location>
        <begin position="254"/>
        <end position="379"/>
    </location>
</feature>
<dbReference type="InterPro" id="IPR027417">
    <property type="entry name" value="P-loop_NTPase"/>
</dbReference>